<accession>A0A2P2MCP8</accession>
<dbReference type="AlphaFoldDB" id="A0A2P2MCP8"/>
<proteinExistence type="predicted"/>
<protein>
    <submittedName>
        <fullName evidence="1">Uncharacterized protein</fullName>
    </submittedName>
</protein>
<sequence length="101" mass="12171">MKIMARLWKIHCMFESAKLFILPMHQMGLSMKLFVPLMNQMRLWKRKSSQMKLAFLCNSNILSRLCRKPSMMWNGLFMEKMNLANPSQRICRFCLRQQLVR</sequence>
<dbReference type="EMBL" id="GGEC01047522">
    <property type="protein sequence ID" value="MBX28006.1"/>
    <property type="molecule type" value="Transcribed_RNA"/>
</dbReference>
<organism evidence="1">
    <name type="scientific">Rhizophora mucronata</name>
    <name type="common">Asiatic mangrove</name>
    <dbReference type="NCBI Taxonomy" id="61149"/>
    <lineage>
        <taxon>Eukaryota</taxon>
        <taxon>Viridiplantae</taxon>
        <taxon>Streptophyta</taxon>
        <taxon>Embryophyta</taxon>
        <taxon>Tracheophyta</taxon>
        <taxon>Spermatophyta</taxon>
        <taxon>Magnoliopsida</taxon>
        <taxon>eudicotyledons</taxon>
        <taxon>Gunneridae</taxon>
        <taxon>Pentapetalae</taxon>
        <taxon>rosids</taxon>
        <taxon>fabids</taxon>
        <taxon>Malpighiales</taxon>
        <taxon>Rhizophoraceae</taxon>
        <taxon>Rhizophora</taxon>
    </lineage>
</organism>
<reference evidence="1" key="1">
    <citation type="submission" date="2018-02" db="EMBL/GenBank/DDBJ databases">
        <title>Rhizophora mucronata_Transcriptome.</title>
        <authorList>
            <person name="Meera S.P."/>
            <person name="Sreeshan A."/>
            <person name="Augustine A."/>
        </authorList>
    </citation>
    <scope>NUCLEOTIDE SEQUENCE</scope>
    <source>
        <tissue evidence="1">Leaf</tissue>
    </source>
</reference>
<name>A0A2P2MCP8_RHIMU</name>
<evidence type="ECO:0000313" key="1">
    <source>
        <dbReference type="EMBL" id="MBX28006.1"/>
    </source>
</evidence>